<keyword evidence="23" id="KW-1185">Reference proteome</keyword>
<feature type="region of interest" description="N-acetyltransferase" evidence="20">
    <location>
        <begin position="253"/>
        <end position="455"/>
    </location>
</feature>
<dbReference type="Pfam" id="PF00132">
    <property type="entry name" value="Hexapep"/>
    <property type="match status" value="2"/>
</dbReference>
<evidence type="ECO:0000256" key="9">
    <source>
        <dbReference type="ARBA" id="ARBA00022723"/>
    </source>
</evidence>
<dbReference type="EC" id="2.7.7.23" evidence="20"/>
<feature type="binding site" evidence="20">
    <location>
        <position position="441"/>
    </location>
    <ligand>
        <name>acetyl-CoA</name>
        <dbReference type="ChEBI" id="CHEBI:57288"/>
    </ligand>
</feature>
<feature type="binding site" evidence="20">
    <location>
        <position position="378"/>
    </location>
    <ligand>
        <name>UDP-N-acetyl-alpha-D-glucosamine</name>
        <dbReference type="ChEBI" id="CHEBI:57705"/>
    </ligand>
</feature>
<comment type="function">
    <text evidence="19 20">Catalyzes the last two sequential reactions in the de novo biosynthetic pathway for UDP-N-acetylglucosamine (UDP-GlcNAc). The C-terminal domain catalyzes the transfer of acetyl group from acetyl coenzyme A to glucosamine-1-phosphate (GlcN-1-P) to produce N-acetylglucosamine-1-phosphate (GlcNAc-1-P), which is converted into UDP-GlcNAc by the transfer of uridine 5-monophosphate (from uridine 5-triphosphate), a reaction catalyzed by the N-terminal domain.</text>
</comment>
<evidence type="ECO:0000256" key="7">
    <source>
        <dbReference type="ARBA" id="ARBA00022679"/>
    </source>
</evidence>
<dbReference type="GO" id="GO:0071555">
    <property type="term" value="P:cell wall organization"/>
    <property type="evidence" value="ECO:0007669"/>
    <property type="project" value="UniProtKB-KW"/>
</dbReference>
<dbReference type="Proteomes" id="UP000294545">
    <property type="component" value="Unassembled WGS sequence"/>
</dbReference>
<feature type="active site" description="Proton acceptor" evidence="20">
    <location>
        <position position="364"/>
    </location>
</feature>
<evidence type="ECO:0000256" key="1">
    <source>
        <dbReference type="ARBA" id="ARBA00004496"/>
    </source>
</evidence>
<dbReference type="GO" id="GO:0019134">
    <property type="term" value="F:glucosamine-1-phosphate N-acetyltransferase activity"/>
    <property type="evidence" value="ECO:0007669"/>
    <property type="project" value="UniProtKB-UniRule"/>
</dbReference>
<evidence type="ECO:0000256" key="15">
    <source>
        <dbReference type="ARBA" id="ARBA00023315"/>
    </source>
</evidence>
<dbReference type="InterPro" id="IPR038009">
    <property type="entry name" value="GlmU_C_LbH"/>
</dbReference>
<dbReference type="PANTHER" id="PTHR43584:SF3">
    <property type="entry name" value="BIFUNCTIONAL PROTEIN GLMU"/>
    <property type="match status" value="1"/>
</dbReference>
<name>A0A4R1M929_9FIRM</name>
<feature type="binding site" evidence="20">
    <location>
        <position position="141"/>
    </location>
    <ligand>
        <name>UDP-N-acetyl-alpha-D-glucosamine</name>
        <dbReference type="ChEBI" id="CHEBI:57705"/>
    </ligand>
</feature>
<keyword evidence="6 20" id="KW-0963">Cytoplasm</keyword>
<dbReference type="UniPathway" id="UPA00973"/>
<feature type="binding site" evidence="20">
    <location>
        <begin position="80"/>
        <end position="81"/>
    </location>
    <ligand>
        <name>UDP-N-acetyl-alpha-D-glucosamine</name>
        <dbReference type="ChEBI" id="CHEBI:57705"/>
    </ligand>
</feature>
<keyword evidence="15 20" id="KW-0012">Acyltransferase</keyword>
<evidence type="ECO:0000256" key="2">
    <source>
        <dbReference type="ARBA" id="ARBA00005166"/>
    </source>
</evidence>
<feature type="binding site" evidence="20">
    <location>
        <begin position="387"/>
        <end position="388"/>
    </location>
    <ligand>
        <name>acetyl-CoA</name>
        <dbReference type="ChEBI" id="CHEBI:57288"/>
    </ligand>
</feature>
<evidence type="ECO:0000256" key="10">
    <source>
        <dbReference type="ARBA" id="ARBA00022737"/>
    </source>
</evidence>
<evidence type="ECO:0000256" key="14">
    <source>
        <dbReference type="ARBA" id="ARBA00023268"/>
    </source>
</evidence>
<dbReference type="Gene3D" id="3.90.550.10">
    <property type="entry name" value="Spore Coat Polysaccharide Biosynthesis Protein SpsA, Chain A"/>
    <property type="match status" value="1"/>
</dbReference>
<keyword evidence="10 20" id="KW-0677">Repeat</keyword>
<dbReference type="NCBIfam" id="TIGR01173">
    <property type="entry name" value="glmU"/>
    <property type="match status" value="1"/>
</dbReference>
<evidence type="ECO:0000256" key="6">
    <source>
        <dbReference type="ARBA" id="ARBA00022490"/>
    </source>
</evidence>
<evidence type="ECO:0000256" key="13">
    <source>
        <dbReference type="ARBA" id="ARBA00022984"/>
    </source>
</evidence>
<dbReference type="GO" id="GO:0005737">
    <property type="term" value="C:cytoplasm"/>
    <property type="evidence" value="ECO:0007669"/>
    <property type="project" value="UniProtKB-SubCell"/>
</dbReference>
<sequence>MKMDNLKAVILAAGQGTRMKSKTPKVLHKILDKPLLDYVIESAKEAGAKEICVVVGHKSELVKETTYDDVQFVTQEEQLGTGHAVMQAKEFIGEKGQTIILFGDTPLITGDTLIKLKDYHSQAKNAITVLSTKVNDPKGYGRIIKDVNGNFIKSVEEKDATSEERMVNEINSGMYIYDSKVLYESLDLVNNDNAQGEYYLPDTLSIALGKNYKVNTMCTEDPSEILGVNSRVQLAQAQKVIQERINHYWMEEGVTIINPENTYISKDATIGKDTTIYPSVMIEGKTKVGEECIIGLNTRIKDSIIAKGCSIEQTVILESEVGKNTTIGPFAYIRPNSKIGSNIKIGDFVEIKNASIGDGTKVSHLTYIGDAQVGKGVNFGCGTVVVNYNGKEKNKTIIEDNAFIGCNTNLISPVKVGENAYTAAGSTINKDVPADALGIARSKQENKKDWAKKKR</sequence>
<comment type="similarity">
    <text evidence="4 20">In the C-terminal section; belongs to the transferase hexapeptide repeat family.</text>
</comment>
<dbReference type="EC" id="2.3.1.157" evidence="20"/>
<feature type="binding site" evidence="20">
    <location>
        <begin position="11"/>
        <end position="14"/>
    </location>
    <ligand>
        <name>UDP-N-acetyl-alpha-D-glucosamine</name>
        <dbReference type="ChEBI" id="CHEBI:57705"/>
    </ligand>
</feature>
<feature type="region of interest" description="Linker" evidence="20">
    <location>
        <begin position="232"/>
        <end position="252"/>
    </location>
</feature>
<comment type="similarity">
    <text evidence="5 20">In the N-terminal section; belongs to the N-acetylglucosamine-1-phosphate uridyltransferase family.</text>
</comment>
<evidence type="ECO:0000256" key="5">
    <source>
        <dbReference type="ARBA" id="ARBA00007947"/>
    </source>
</evidence>
<dbReference type="InterPro" id="IPR011004">
    <property type="entry name" value="Trimer_LpxA-like_sf"/>
</dbReference>
<accession>A0A4R1M929</accession>
<dbReference type="CDD" id="cd03353">
    <property type="entry name" value="LbH_GlmU_C"/>
    <property type="match status" value="1"/>
</dbReference>
<dbReference type="Gene3D" id="2.160.10.10">
    <property type="entry name" value="Hexapeptide repeat proteins"/>
    <property type="match status" value="1"/>
</dbReference>
<reference evidence="22 23" key="1">
    <citation type="submission" date="2019-03" db="EMBL/GenBank/DDBJ databases">
        <title>Genomic Encyclopedia of Type Strains, Phase IV (KMG-IV): sequencing the most valuable type-strain genomes for metagenomic binning, comparative biology and taxonomic classification.</title>
        <authorList>
            <person name="Goeker M."/>
        </authorList>
    </citation>
    <scope>NUCLEOTIDE SEQUENCE [LARGE SCALE GENOMIC DNA]</scope>
    <source>
        <strain evidence="22 23">DSM 24176</strain>
    </source>
</reference>
<gene>
    <name evidence="20" type="primary">glmU</name>
    <name evidence="22" type="ORF">EDC19_2712</name>
</gene>
<evidence type="ECO:0000256" key="11">
    <source>
        <dbReference type="ARBA" id="ARBA00022842"/>
    </source>
</evidence>
<dbReference type="InterPro" id="IPR029044">
    <property type="entry name" value="Nucleotide-diphossugar_trans"/>
</dbReference>
<keyword evidence="7 20" id="KW-0808">Transferase</keyword>
<dbReference type="NCBIfam" id="NF010934">
    <property type="entry name" value="PRK14354.1"/>
    <property type="match status" value="1"/>
</dbReference>
<evidence type="ECO:0000256" key="16">
    <source>
        <dbReference type="ARBA" id="ARBA00023316"/>
    </source>
</evidence>
<dbReference type="UniPathway" id="UPA00113">
    <property type="reaction ID" value="UER00532"/>
</dbReference>
<evidence type="ECO:0000256" key="20">
    <source>
        <dbReference type="HAMAP-Rule" id="MF_01631"/>
    </source>
</evidence>
<keyword evidence="14 20" id="KW-0511">Multifunctional enzyme</keyword>
<dbReference type="AlphaFoldDB" id="A0A4R1M929"/>
<dbReference type="Pfam" id="PF00483">
    <property type="entry name" value="NTP_transferase"/>
    <property type="match status" value="1"/>
</dbReference>
<evidence type="ECO:0000256" key="12">
    <source>
        <dbReference type="ARBA" id="ARBA00022960"/>
    </source>
</evidence>
<evidence type="ECO:0000256" key="17">
    <source>
        <dbReference type="ARBA" id="ARBA00048247"/>
    </source>
</evidence>
<feature type="binding site" evidence="20">
    <location>
        <position position="171"/>
    </location>
    <ligand>
        <name>UDP-N-acetyl-alpha-D-glucosamine</name>
        <dbReference type="ChEBI" id="CHEBI:57705"/>
    </ligand>
</feature>
<feature type="binding site" evidence="20">
    <location>
        <position position="75"/>
    </location>
    <ligand>
        <name>UDP-N-acetyl-alpha-D-glucosamine</name>
        <dbReference type="ChEBI" id="CHEBI:57705"/>
    </ligand>
</feature>
<evidence type="ECO:0000313" key="22">
    <source>
        <dbReference type="EMBL" id="TCK87870.1"/>
    </source>
</evidence>
<dbReference type="InterPro" id="IPR005882">
    <property type="entry name" value="Bifunctional_GlmU"/>
</dbReference>
<dbReference type="GO" id="GO:0009245">
    <property type="term" value="P:lipid A biosynthetic process"/>
    <property type="evidence" value="ECO:0007669"/>
    <property type="project" value="UniProtKB-UniRule"/>
</dbReference>
<feature type="binding site" evidence="20">
    <location>
        <position position="156"/>
    </location>
    <ligand>
        <name>UDP-N-acetyl-alpha-D-glucosamine</name>
        <dbReference type="ChEBI" id="CHEBI:57705"/>
    </ligand>
</feature>
<dbReference type="InterPro" id="IPR050065">
    <property type="entry name" value="GlmU-like"/>
</dbReference>
<comment type="pathway">
    <text evidence="3 20">Nucleotide-sugar biosynthesis; UDP-N-acetyl-alpha-D-glucosamine biosynthesis; UDP-N-acetyl-alpha-D-glucosamine from N-acetyl-alpha-D-glucosamine 1-phosphate: step 1/1.</text>
</comment>
<dbReference type="PANTHER" id="PTHR43584">
    <property type="entry name" value="NUCLEOTIDYL TRANSFERASE"/>
    <property type="match status" value="1"/>
</dbReference>
<dbReference type="SUPFAM" id="SSF51161">
    <property type="entry name" value="Trimeric LpxA-like enzymes"/>
    <property type="match status" value="1"/>
</dbReference>
<keyword evidence="8 20" id="KW-0548">Nucleotidyltransferase</keyword>
<dbReference type="GO" id="GO:0000902">
    <property type="term" value="P:cell morphogenesis"/>
    <property type="evidence" value="ECO:0007669"/>
    <property type="project" value="UniProtKB-UniRule"/>
</dbReference>
<comment type="cofactor">
    <cofactor evidence="20">
        <name>Mg(2+)</name>
        <dbReference type="ChEBI" id="CHEBI:18420"/>
    </cofactor>
    <text evidence="20">Binds 1 Mg(2+) ion per subunit.</text>
</comment>
<keyword evidence="13 20" id="KW-0573">Peptidoglycan synthesis</keyword>
<keyword evidence="16 20" id="KW-0961">Cell wall biogenesis/degradation</keyword>
<comment type="caution">
    <text evidence="22">The sequence shown here is derived from an EMBL/GenBank/DDBJ whole genome shotgun (WGS) entry which is preliminary data.</text>
</comment>
<dbReference type="GO" id="GO:0006048">
    <property type="term" value="P:UDP-N-acetylglucosamine biosynthetic process"/>
    <property type="evidence" value="ECO:0007669"/>
    <property type="project" value="UniProtKB-UniPathway"/>
</dbReference>
<organism evidence="22 23">
    <name type="scientific">Natranaerovirga hydrolytica</name>
    <dbReference type="NCBI Taxonomy" id="680378"/>
    <lineage>
        <taxon>Bacteria</taxon>
        <taxon>Bacillati</taxon>
        <taxon>Bacillota</taxon>
        <taxon>Clostridia</taxon>
        <taxon>Lachnospirales</taxon>
        <taxon>Natranaerovirgaceae</taxon>
        <taxon>Natranaerovirga</taxon>
    </lineage>
</organism>
<dbReference type="GO" id="GO:0003977">
    <property type="term" value="F:UDP-N-acetylglucosamine diphosphorylase activity"/>
    <property type="evidence" value="ECO:0007669"/>
    <property type="project" value="UniProtKB-UniRule"/>
</dbReference>
<feature type="binding site" evidence="20">
    <location>
        <position position="334"/>
    </location>
    <ligand>
        <name>UDP-N-acetyl-alpha-D-glucosamine</name>
        <dbReference type="ChEBI" id="CHEBI:57705"/>
    </ligand>
</feature>
<comment type="pathway">
    <text evidence="2 20">Nucleotide-sugar biosynthesis; UDP-N-acetyl-alpha-D-glucosamine biosynthesis; N-acetyl-alpha-D-glucosamine 1-phosphate from alpha-D-glucosamine 6-phosphate (route II): step 2/2.</text>
</comment>
<feature type="region of interest" description="Pyrophosphorylase" evidence="20">
    <location>
        <begin position="1"/>
        <end position="231"/>
    </location>
</feature>
<feature type="binding site" evidence="20">
    <location>
        <position position="25"/>
    </location>
    <ligand>
        <name>UDP-N-acetyl-alpha-D-glucosamine</name>
        <dbReference type="ChEBI" id="CHEBI:57705"/>
    </ligand>
</feature>
<feature type="domain" description="Nucleotidyl transferase" evidence="21">
    <location>
        <begin position="7"/>
        <end position="221"/>
    </location>
</feature>
<keyword evidence="11 20" id="KW-0460">Magnesium</keyword>
<dbReference type="GO" id="GO:0000287">
    <property type="term" value="F:magnesium ion binding"/>
    <property type="evidence" value="ECO:0007669"/>
    <property type="project" value="UniProtKB-UniRule"/>
</dbReference>
<evidence type="ECO:0000256" key="3">
    <source>
        <dbReference type="ARBA" id="ARBA00005208"/>
    </source>
</evidence>
<keyword evidence="12 20" id="KW-0133">Cell shape</keyword>
<comment type="pathway">
    <text evidence="20">Bacterial outer membrane biogenesis; LPS lipid A biosynthesis.</text>
</comment>
<feature type="binding site" evidence="20">
    <location>
        <position position="352"/>
    </location>
    <ligand>
        <name>UDP-N-acetyl-alpha-D-glucosamine</name>
        <dbReference type="ChEBI" id="CHEBI:57705"/>
    </ligand>
</feature>
<comment type="catalytic activity">
    <reaction evidence="17 20">
        <text>alpha-D-glucosamine 1-phosphate + acetyl-CoA = N-acetyl-alpha-D-glucosamine 1-phosphate + CoA + H(+)</text>
        <dbReference type="Rhea" id="RHEA:13725"/>
        <dbReference type="ChEBI" id="CHEBI:15378"/>
        <dbReference type="ChEBI" id="CHEBI:57287"/>
        <dbReference type="ChEBI" id="CHEBI:57288"/>
        <dbReference type="ChEBI" id="CHEBI:57776"/>
        <dbReference type="ChEBI" id="CHEBI:58516"/>
        <dbReference type="EC" id="2.3.1.157"/>
    </reaction>
</comment>
<feature type="binding site" evidence="20">
    <location>
        <position position="367"/>
    </location>
    <ligand>
        <name>UDP-N-acetyl-alpha-D-glucosamine</name>
        <dbReference type="ChEBI" id="CHEBI:57705"/>
    </ligand>
</feature>
<evidence type="ECO:0000256" key="19">
    <source>
        <dbReference type="ARBA" id="ARBA00049628"/>
    </source>
</evidence>
<protein>
    <recommendedName>
        <fullName evidence="20">Bifunctional protein GlmU</fullName>
    </recommendedName>
    <domain>
        <recommendedName>
            <fullName evidence="20">UDP-N-acetylglucosamine pyrophosphorylase</fullName>
            <ecNumber evidence="20">2.7.7.23</ecNumber>
        </recommendedName>
        <alternativeName>
            <fullName evidence="20">N-acetylglucosamine-1-phosphate uridyltransferase</fullName>
        </alternativeName>
    </domain>
    <domain>
        <recommendedName>
            <fullName evidence="20">Glucosamine-1-phosphate N-acetyltransferase</fullName>
            <ecNumber evidence="20">2.3.1.157</ecNumber>
        </recommendedName>
    </domain>
</protein>
<dbReference type="HAMAP" id="MF_01631">
    <property type="entry name" value="GlmU"/>
    <property type="match status" value="1"/>
</dbReference>
<dbReference type="EMBL" id="SMGQ01000018">
    <property type="protein sequence ID" value="TCK87870.1"/>
    <property type="molecule type" value="Genomic_DNA"/>
</dbReference>
<comment type="subunit">
    <text evidence="20">Homotrimer.</text>
</comment>
<comment type="caution">
    <text evidence="20">Lacks conserved residue(s) required for the propagation of feature annotation.</text>
</comment>
<dbReference type="InterPro" id="IPR001451">
    <property type="entry name" value="Hexapep"/>
</dbReference>
<proteinExistence type="inferred from homology"/>
<dbReference type="CDD" id="cd02540">
    <property type="entry name" value="GT2_GlmU_N_bac"/>
    <property type="match status" value="1"/>
</dbReference>
<dbReference type="GO" id="GO:0008360">
    <property type="term" value="P:regulation of cell shape"/>
    <property type="evidence" value="ECO:0007669"/>
    <property type="project" value="UniProtKB-KW"/>
</dbReference>
<feature type="binding site" evidence="20">
    <location>
        <position position="104"/>
    </location>
    <ligand>
        <name>Mg(2+)</name>
        <dbReference type="ChEBI" id="CHEBI:18420"/>
    </ligand>
</feature>
<comment type="catalytic activity">
    <reaction evidence="18 20">
        <text>N-acetyl-alpha-D-glucosamine 1-phosphate + UTP + H(+) = UDP-N-acetyl-alpha-D-glucosamine + diphosphate</text>
        <dbReference type="Rhea" id="RHEA:13509"/>
        <dbReference type="ChEBI" id="CHEBI:15378"/>
        <dbReference type="ChEBI" id="CHEBI:33019"/>
        <dbReference type="ChEBI" id="CHEBI:46398"/>
        <dbReference type="ChEBI" id="CHEBI:57705"/>
        <dbReference type="ChEBI" id="CHEBI:57776"/>
        <dbReference type="EC" id="2.7.7.23"/>
    </reaction>
</comment>
<feature type="binding site" evidence="20">
    <location>
        <position position="229"/>
    </location>
    <ligand>
        <name>UDP-N-acetyl-alpha-D-glucosamine</name>
        <dbReference type="ChEBI" id="CHEBI:57705"/>
    </ligand>
</feature>
<feature type="binding site" evidence="20">
    <location>
        <position position="424"/>
    </location>
    <ligand>
        <name>acetyl-CoA</name>
        <dbReference type="ChEBI" id="CHEBI:57288"/>
    </ligand>
</feature>
<evidence type="ECO:0000256" key="8">
    <source>
        <dbReference type="ARBA" id="ARBA00022695"/>
    </source>
</evidence>
<dbReference type="InterPro" id="IPR005835">
    <property type="entry name" value="NTP_transferase_dom"/>
</dbReference>
<evidence type="ECO:0000256" key="4">
    <source>
        <dbReference type="ARBA" id="ARBA00007707"/>
    </source>
</evidence>
<dbReference type="GO" id="GO:0009252">
    <property type="term" value="P:peptidoglycan biosynthetic process"/>
    <property type="evidence" value="ECO:0007669"/>
    <property type="project" value="UniProtKB-UniRule"/>
</dbReference>
<evidence type="ECO:0000259" key="21">
    <source>
        <dbReference type="Pfam" id="PF00483"/>
    </source>
</evidence>
<evidence type="ECO:0000256" key="18">
    <source>
        <dbReference type="ARBA" id="ARBA00048493"/>
    </source>
</evidence>
<comment type="subcellular location">
    <subcellularLocation>
        <location evidence="1 20">Cytoplasm</location>
    </subcellularLocation>
</comment>
<keyword evidence="9 20" id="KW-0479">Metal-binding</keyword>
<dbReference type="GO" id="GO:0016020">
    <property type="term" value="C:membrane"/>
    <property type="evidence" value="ECO:0007669"/>
    <property type="project" value="GOC"/>
</dbReference>
<evidence type="ECO:0000313" key="23">
    <source>
        <dbReference type="Proteomes" id="UP000294545"/>
    </source>
</evidence>
<feature type="binding site" evidence="20">
    <location>
        <position position="229"/>
    </location>
    <ligand>
        <name>Mg(2+)</name>
        <dbReference type="ChEBI" id="CHEBI:18420"/>
    </ligand>
</feature>
<dbReference type="SUPFAM" id="SSF53448">
    <property type="entry name" value="Nucleotide-diphospho-sugar transferases"/>
    <property type="match status" value="1"/>
</dbReference>